<evidence type="ECO:0000313" key="5">
    <source>
        <dbReference type="Proteomes" id="UP000198924"/>
    </source>
</evidence>
<name>A0A1I3YMH7_9GAMM</name>
<organism evidence="4 5">
    <name type="scientific">Methylophaga sulfidovorans</name>
    <dbReference type="NCBI Taxonomy" id="45496"/>
    <lineage>
        <taxon>Bacteria</taxon>
        <taxon>Pseudomonadati</taxon>
        <taxon>Pseudomonadota</taxon>
        <taxon>Gammaproteobacteria</taxon>
        <taxon>Thiotrichales</taxon>
        <taxon>Piscirickettsiaceae</taxon>
        <taxon>Methylophaga</taxon>
    </lineage>
</organism>
<keyword evidence="1 4" id="KW-0808">Transferase</keyword>
<dbReference type="Gene3D" id="3.40.50.2000">
    <property type="entry name" value="Glycogen Phosphorylase B"/>
    <property type="match status" value="2"/>
</dbReference>
<dbReference type="OrthoDB" id="9801609at2"/>
<dbReference type="Pfam" id="PF00534">
    <property type="entry name" value="Glycos_transf_1"/>
    <property type="match status" value="1"/>
</dbReference>
<dbReference type="AlphaFoldDB" id="A0A1I3YMH7"/>
<dbReference type="RefSeq" id="WP_091713546.1">
    <property type="nucleotide sequence ID" value="NZ_FOSH01000008.1"/>
</dbReference>
<dbReference type="GO" id="GO:0009103">
    <property type="term" value="P:lipopolysaccharide biosynthetic process"/>
    <property type="evidence" value="ECO:0007669"/>
    <property type="project" value="TreeGrafter"/>
</dbReference>
<dbReference type="STRING" id="45496.SAMN04488079_108138"/>
<evidence type="ECO:0000256" key="1">
    <source>
        <dbReference type="ARBA" id="ARBA00022679"/>
    </source>
</evidence>
<feature type="domain" description="Glycosyltransferase subfamily 4-like N-terminal" evidence="3">
    <location>
        <begin position="16"/>
        <end position="175"/>
    </location>
</feature>
<dbReference type="InterPro" id="IPR001296">
    <property type="entry name" value="Glyco_trans_1"/>
</dbReference>
<evidence type="ECO:0000313" key="4">
    <source>
        <dbReference type="EMBL" id="SFK33068.1"/>
    </source>
</evidence>
<gene>
    <name evidence="4" type="ORF">SAMN04488079_108138</name>
</gene>
<dbReference type="PANTHER" id="PTHR46401:SF2">
    <property type="entry name" value="GLYCOSYLTRANSFERASE WBBK-RELATED"/>
    <property type="match status" value="1"/>
</dbReference>
<keyword evidence="5" id="KW-1185">Reference proteome</keyword>
<dbReference type="CDD" id="cd03809">
    <property type="entry name" value="GT4_MtfB-like"/>
    <property type="match status" value="1"/>
</dbReference>
<dbReference type="EMBL" id="FOSH01000008">
    <property type="protein sequence ID" value="SFK33068.1"/>
    <property type="molecule type" value="Genomic_DNA"/>
</dbReference>
<dbReference type="GO" id="GO:0016757">
    <property type="term" value="F:glycosyltransferase activity"/>
    <property type="evidence" value="ECO:0007669"/>
    <property type="project" value="InterPro"/>
</dbReference>
<dbReference type="Proteomes" id="UP000198924">
    <property type="component" value="Unassembled WGS sequence"/>
</dbReference>
<dbReference type="InterPro" id="IPR028098">
    <property type="entry name" value="Glyco_trans_4-like_N"/>
</dbReference>
<protein>
    <submittedName>
        <fullName evidence="4">Glycosyltransferase involved in cell wall bisynthesis</fullName>
    </submittedName>
</protein>
<evidence type="ECO:0000259" key="3">
    <source>
        <dbReference type="Pfam" id="PF13439"/>
    </source>
</evidence>
<sequence>MKIIFDNQIFNTQVHGGISRYFCELVNNLDKLNSMSHIYAGIHINQYLMGLSRDLYTGQKIESYLPMTRRFFRYINALCAKRFAKKYLPDIVHETYYSPNTIAPKSVKKVVTVYDMIHEKFPNQFSSNDRTSELKAVSVSRADHVICISEQTKKDLICYFGTPENKISVVYLGHELSVDKSDVPANFTQTLRPFLLYVGQRNGYKNFMTFIEAYAESQDLKTNYDVVSFGGGCFNDVEKKTFADLGLSENQVRQVSGNDELLASYYSQASLFVYPSLYEGFGIPPLEAMNYDCPVVCSSTSSLPEVVGNAAHMFIPESSKSIRLAMESVINDPEYRSQLINLGRERVKMFSWEKCALETAAVYKMVTS</sequence>
<reference evidence="5" key="1">
    <citation type="submission" date="2016-10" db="EMBL/GenBank/DDBJ databases">
        <authorList>
            <person name="Varghese N."/>
            <person name="Submissions S."/>
        </authorList>
    </citation>
    <scope>NUCLEOTIDE SEQUENCE [LARGE SCALE GENOMIC DNA]</scope>
    <source>
        <strain evidence="5">DSM 11578</strain>
    </source>
</reference>
<evidence type="ECO:0000259" key="2">
    <source>
        <dbReference type="Pfam" id="PF00534"/>
    </source>
</evidence>
<dbReference type="Pfam" id="PF13439">
    <property type="entry name" value="Glyco_transf_4"/>
    <property type="match status" value="1"/>
</dbReference>
<accession>A0A1I3YMH7</accession>
<proteinExistence type="predicted"/>
<dbReference type="SUPFAM" id="SSF53756">
    <property type="entry name" value="UDP-Glycosyltransferase/glycogen phosphorylase"/>
    <property type="match status" value="1"/>
</dbReference>
<feature type="domain" description="Glycosyl transferase family 1" evidence="2">
    <location>
        <begin position="192"/>
        <end position="345"/>
    </location>
</feature>
<dbReference type="PANTHER" id="PTHR46401">
    <property type="entry name" value="GLYCOSYLTRANSFERASE WBBK-RELATED"/>
    <property type="match status" value="1"/>
</dbReference>